<gene>
    <name evidence="1" type="ORF">CIL05_07610</name>
</gene>
<proteinExistence type="predicted"/>
<reference evidence="1 2" key="1">
    <citation type="submission" date="2017-08" db="EMBL/GenBank/DDBJ databases">
        <title>Virgibacillus indicus sp. nov. and Virgibacillus profoundi sp. nov, two moderately halophilic bacteria isolated from marine sediment by using the Microfluidic Streak Plate.</title>
        <authorList>
            <person name="Xu B."/>
            <person name="Hu B."/>
            <person name="Wang J."/>
            <person name="Zhu Y."/>
            <person name="Huang L."/>
            <person name="Du W."/>
            <person name="Huang Y."/>
        </authorList>
    </citation>
    <scope>NUCLEOTIDE SEQUENCE [LARGE SCALE GENOMIC DNA]</scope>
    <source>
        <strain evidence="1 2">IO3-P3-H5</strain>
    </source>
</reference>
<dbReference type="EMBL" id="NPOA01000004">
    <property type="protein sequence ID" value="PAV30328.1"/>
    <property type="molecule type" value="Genomic_DNA"/>
</dbReference>
<name>A0A2A2IG37_9BACI</name>
<protein>
    <submittedName>
        <fullName evidence="1">Uncharacterized protein</fullName>
    </submittedName>
</protein>
<dbReference type="Proteomes" id="UP000218887">
    <property type="component" value="Unassembled WGS sequence"/>
</dbReference>
<evidence type="ECO:0000313" key="2">
    <source>
        <dbReference type="Proteomes" id="UP000218887"/>
    </source>
</evidence>
<accession>A0A2A2IG37</accession>
<sequence length="74" mass="8548">MNNNILTNVKYILDNYGEHITNDKQLILMYWKIIDEVEISKTFISTVDFLNLSTNVADILSGKILLEIMEKEGL</sequence>
<keyword evidence="2" id="KW-1185">Reference proteome</keyword>
<comment type="caution">
    <text evidence="1">The sequence shown here is derived from an EMBL/GenBank/DDBJ whole genome shotgun (WGS) entry which is preliminary data.</text>
</comment>
<dbReference type="AlphaFoldDB" id="A0A2A2IG37"/>
<evidence type="ECO:0000313" key="1">
    <source>
        <dbReference type="EMBL" id="PAV30328.1"/>
    </source>
</evidence>
<organism evidence="1 2">
    <name type="scientific">Virgibacillus profundi</name>
    <dbReference type="NCBI Taxonomy" id="2024555"/>
    <lineage>
        <taxon>Bacteria</taxon>
        <taxon>Bacillati</taxon>
        <taxon>Bacillota</taxon>
        <taxon>Bacilli</taxon>
        <taxon>Bacillales</taxon>
        <taxon>Bacillaceae</taxon>
        <taxon>Virgibacillus</taxon>
    </lineage>
</organism>